<organism evidence="1 2">
    <name type="scientific">Caballeronia novacaledonica</name>
    <dbReference type="NCBI Taxonomy" id="1544861"/>
    <lineage>
        <taxon>Bacteria</taxon>
        <taxon>Pseudomonadati</taxon>
        <taxon>Pseudomonadota</taxon>
        <taxon>Betaproteobacteria</taxon>
        <taxon>Burkholderiales</taxon>
        <taxon>Burkholderiaceae</taxon>
        <taxon>Caballeronia</taxon>
    </lineage>
</organism>
<sequence length="349" mass="36566">MTALSVIASGMVTGLGFNAPASLAALRAGISAVRKTGWTDHRTGAALLAAKVDLPHWWEGVGKYADLIAPAIEECLQALVSVAPESVPILLGVAAPERPGRVPGLDDALLDEMHARLELRRHHETRSFAMDQTGCVHGLIVARALIERGVAQRVIVAGVDSFLHRATLRAYAERRRLMTPGNSNGFFAGEAGCAVAVGATGTHDGSELVIRGIGMANESATIDGTEPLRARGLTIAVRQALENAGVGLTDVAYRLTDLSGEHYKFKEAVFTEGRLNGEPRDKPLDLWHPIEYLGEIGAAILPCLLAQALHAAREGYAPGQLALCHVGSDAGARAALVVGMASGSTGKCG</sequence>
<name>A0ACB5R2X4_9BURK</name>
<protein>
    <submittedName>
        <fullName evidence="1">Uncharacterized protein</fullName>
    </submittedName>
</protein>
<gene>
    <name evidence="1" type="ORF">CBA19CS22_34460</name>
</gene>
<proteinExistence type="predicted"/>
<dbReference type="EMBL" id="BPUR01000031">
    <property type="protein sequence ID" value="GJH21756.1"/>
    <property type="molecule type" value="Genomic_DNA"/>
</dbReference>
<reference evidence="1" key="1">
    <citation type="submission" date="2021-09" db="EMBL/GenBank/DDBJ databases">
        <title>Isolation and characterization of 3-chlorobenzoate degrading bacteria from soils in Shizuoka.</title>
        <authorList>
            <person name="Ifat A."/>
            <person name="Ogawa N."/>
            <person name="Kimbara K."/>
            <person name="Moriuchi R."/>
            <person name="Dohra H."/>
            <person name="Shintani M."/>
        </authorList>
    </citation>
    <scope>NUCLEOTIDE SEQUENCE</scope>
    <source>
        <strain evidence="1">19CS2-2</strain>
    </source>
</reference>
<keyword evidence="2" id="KW-1185">Reference proteome</keyword>
<comment type="caution">
    <text evidence="1">The sequence shown here is derived from an EMBL/GenBank/DDBJ whole genome shotgun (WGS) entry which is preliminary data.</text>
</comment>
<dbReference type="Proteomes" id="UP001055013">
    <property type="component" value="Unassembled WGS sequence"/>
</dbReference>
<evidence type="ECO:0000313" key="1">
    <source>
        <dbReference type="EMBL" id="GJH21756.1"/>
    </source>
</evidence>
<evidence type="ECO:0000313" key="2">
    <source>
        <dbReference type="Proteomes" id="UP001055013"/>
    </source>
</evidence>
<accession>A0ACB5R2X4</accession>